<dbReference type="Proteomes" id="UP000887013">
    <property type="component" value="Unassembled WGS sequence"/>
</dbReference>
<dbReference type="GO" id="GO:0000981">
    <property type="term" value="F:DNA-binding transcription factor activity, RNA polymerase II-specific"/>
    <property type="evidence" value="ECO:0007669"/>
    <property type="project" value="TreeGrafter"/>
</dbReference>
<protein>
    <submittedName>
        <fullName evidence="7">BHLH domain-containing protein</fullName>
    </submittedName>
</protein>
<dbReference type="InterPro" id="IPR050283">
    <property type="entry name" value="E-box_TF_Regulators"/>
</dbReference>
<evidence type="ECO:0000313" key="7">
    <source>
        <dbReference type="EMBL" id="GFT07720.1"/>
    </source>
</evidence>
<dbReference type="InterPro" id="IPR011598">
    <property type="entry name" value="bHLH_dom"/>
</dbReference>
<comment type="subcellular location">
    <subcellularLocation>
        <location evidence="1">Nucleus</location>
    </subcellularLocation>
</comment>
<dbReference type="SUPFAM" id="SSF47459">
    <property type="entry name" value="HLH, helix-loop-helix DNA-binding domain"/>
    <property type="match status" value="1"/>
</dbReference>
<keyword evidence="3" id="KW-0238">DNA-binding</keyword>
<keyword evidence="4" id="KW-0539">Nucleus</keyword>
<evidence type="ECO:0000256" key="2">
    <source>
        <dbReference type="ARBA" id="ARBA00022902"/>
    </source>
</evidence>
<keyword evidence="2" id="KW-0524">Neurogenesis</keyword>
<dbReference type="SMART" id="SM00353">
    <property type="entry name" value="HLH"/>
    <property type="match status" value="1"/>
</dbReference>
<gene>
    <name evidence="7" type="primary">AVEN_164109_1</name>
    <name evidence="7" type="ORF">NPIL_237311</name>
</gene>
<organism evidence="7 8">
    <name type="scientific">Nephila pilipes</name>
    <name type="common">Giant wood spider</name>
    <name type="synonym">Nephila maculata</name>
    <dbReference type="NCBI Taxonomy" id="299642"/>
    <lineage>
        <taxon>Eukaryota</taxon>
        <taxon>Metazoa</taxon>
        <taxon>Ecdysozoa</taxon>
        <taxon>Arthropoda</taxon>
        <taxon>Chelicerata</taxon>
        <taxon>Arachnida</taxon>
        <taxon>Araneae</taxon>
        <taxon>Araneomorphae</taxon>
        <taxon>Entelegynae</taxon>
        <taxon>Araneoidea</taxon>
        <taxon>Nephilidae</taxon>
        <taxon>Nephila</taxon>
    </lineage>
</organism>
<name>A0A8X6NCK3_NEPPI</name>
<proteinExistence type="predicted"/>
<evidence type="ECO:0000313" key="8">
    <source>
        <dbReference type="Proteomes" id="UP000887013"/>
    </source>
</evidence>
<dbReference type="GO" id="GO:0046983">
    <property type="term" value="F:protein dimerization activity"/>
    <property type="evidence" value="ECO:0007669"/>
    <property type="project" value="InterPro"/>
</dbReference>
<evidence type="ECO:0000256" key="3">
    <source>
        <dbReference type="ARBA" id="ARBA00023125"/>
    </source>
</evidence>
<dbReference type="AlphaFoldDB" id="A0A8X6NCK3"/>
<dbReference type="EMBL" id="BMAW01056771">
    <property type="protein sequence ID" value="GFT07720.1"/>
    <property type="molecule type" value="Genomic_DNA"/>
</dbReference>
<dbReference type="Pfam" id="PF00010">
    <property type="entry name" value="HLH"/>
    <property type="match status" value="1"/>
</dbReference>
<dbReference type="OrthoDB" id="9946827at2759"/>
<dbReference type="InterPro" id="IPR036638">
    <property type="entry name" value="HLH_DNA-bd_sf"/>
</dbReference>
<dbReference type="PANTHER" id="PTHR23349:SF108">
    <property type="entry name" value="BHLH DOMAIN-CONTAINING PROTEIN"/>
    <property type="match status" value="1"/>
</dbReference>
<accession>A0A8X6NCK3</accession>
<dbReference type="FunFam" id="4.10.280.10:FF:000029">
    <property type="entry name" value="Achaete-scute family bHLH transcription factor 1"/>
    <property type="match status" value="1"/>
</dbReference>
<evidence type="ECO:0000256" key="4">
    <source>
        <dbReference type="ARBA" id="ARBA00023242"/>
    </source>
</evidence>
<dbReference type="GO" id="GO:0005634">
    <property type="term" value="C:nucleus"/>
    <property type="evidence" value="ECO:0007669"/>
    <property type="project" value="UniProtKB-SubCell"/>
</dbReference>
<keyword evidence="8" id="KW-1185">Reference proteome</keyword>
<dbReference type="PROSITE" id="PS50888">
    <property type="entry name" value="BHLH"/>
    <property type="match status" value="1"/>
</dbReference>
<evidence type="ECO:0000259" key="6">
    <source>
        <dbReference type="PROSITE" id="PS50888"/>
    </source>
</evidence>
<reference evidence="7" key="1">
    <citation type="submission" date="2020-08" db="EMBL/GenBank/DDBJ databases">
        <title>Multicomponent nature underlies the extraordinary mechanical properties of spider dragline silk.</title>
        <authorList>
            <person name="Kono N."/>
            <person name="Nakamura H."/>
            <person name="Mori M."/>
            <person name="Yoshida Y."/>
            <person name="Ohtoshi R."/>
            <person name="Malay A.D."/>
            <person name="Moran D.A.P."/>
            <person name="Tomita M."/>
            <person name="Numata K."/>
            <person name="Arakawa K."/>
        </authorList>
    </citation>
    <scope>NUCLEOTIDE SEQUENCE</scope>
</reference>
<dbReference type="GO" id="GO:0000977">
    <property type="term" value="F:RNA polymerase II transcription regulatory region sequence-specific DNA binding"/>
    <property type="evidence" value="ECO:0007669"/>
    <property type="project" value="TreeGrafter"/>
</dbReference>
<dbReference type="GO" id="GO:0007399">
    <property type="term" value="P:nervous system development"/>
    <property type="evidence" value="ECO:0007669"/>
    <property type="project" value="UniProtKB-KW"/>
</dbReference>
<feature type="domain" description="BHLH" evidence="6">
    <location>
        <begin position="164"/>
        <end position="217"/>
    </location>
</feature>
<feature type="region of interest" description="Disordered" evidence="5">
    <location>
        <begin position="150"/>
        <end position="172"/>
    </location>
</feature>
<dbReference type="CDD" id="cd19723">
    <property type="entry name" value="bHLH_TS_ASCL1_like"/>
    <property type="match status" value="1"/>
</dbReference>
<evidence type="ECO:0000256" key="5">
    <source>
        <dbReference type="SAM" id="MobiDB-lite"/>
    </source>
</evidence>
<dbReference type="PANTHER" id="PTHR23349">
    <property type="entry name" value="BASIC HELIX-LOOP-HELIX TRANSCRIPTION FACTOR, TWIST"/>
    <property type="match status" value="1"/>
</dbReference>
<comment type="caution">
    <text evidence="7">The sequence shown here is derived from an EMBL/GenBank/DDBJ whole genome shotgun (WGS) entry which is preliminary data.</text>
</comment>
<evidence type="ECO:0000256" key="1">
    <source>
        <dbReference type="ARBA" id="ARBA00004123"/>
    </source>
</evidence>
<sequence>MREAPLRPHLPSGQSPLLRVLFVLQDDTERCLIRERWIRRRKRKLLLVKGKFAFSRRFCIENHSDRFWKGEEGNRVNWGVTSRERHWSVLATSWWRWAGPDVGLWGLTLPYLSNPPQDRDAILRCRPLRMTDMFSHQDFVPQNSPPFYPESSPQGWCPERGGHGPVARRNERERKRVRLVNMGFAKLRQYIPTTGRPGKRLSKVETLRSAIDYIRQLRQILRQPPEPAYYYPPPQRLPQDMGYRCDFGCPCNDGIPEYVFEDSTEIILPYGPDTYVM</sequence>
<dbReference type="Gene3D" id="4.10.280.10">
    <property type="entry name" value="Helix-loop-helix DNA-binding domain"/>
    <property type="match status" value="1"/>
</dbReference>